<evidence type="ECO:0000256" key="1">
    <source>
        <dbReference type="SAM" id="MobiDB-lite"/>
    </source>
</evidence>
<gene>
    <name evidence="2" type="ORF">B7P43_G13592</name>
</gene>
<feature type="region of interest" description="Disordered" evidence="1">
    <location>
        <begin position="498"/>
        <end position="519"/>
    </location>
</feature>
<dbReference type="AlphaFoldDB" id="A0A2J7QRR8"/>
<organism evidence="2 3">
    <name type="scientific">Cryptotermes secundus</name>
    <dbReference type="NCBI Taxonomy" id="105785"/>
    <lineage>
        <taxon>Eukaryota</taxon>
        <taxon>Metazoa</taxon>
        <taxon>Ecdysozoa</taxon>
        <taxon>Arthropoda</taxon>
        <taxon>Hexapoda</taxon>
        <taxon>Insecta</taxon>
        <taxon>Pterygota</taxon>
        <taxon>Neoptera</taxon>
        <taxon>Polyneoptera</taxon>
        <taxon>Dictyoptera</taxon>
        <taxon>Blattodea</taxon>
        <taxon>Blattoidea</taxon>
        <taxon>Termitoidae</taxon>
        <taxon>Kalotermitidae</taxon>
        <taxon>Cryptotermitinae</taxon>
        <taxon>Cryptotermes</taxon>
    </lineage>
</organism>
<feature type="region of interest" description="Disordered" evidence="1">
    <location>
        <begin position="931"/>
        <end position="984"/>
    </location>
</feature>
<dbReference type="OrthoDB" id="8070558at2759"/>
<protein>
    <submittedName>
        <fullName evidence="2">Uncharacterized protein</fullName>
    </submittedName>
</protein>
<dbReference type="Proteomes" id="UP000235965">
    <property type="component" value="Unassembled WGS sequence"/>
</dbReference>
<evidence type="ECO:0000313" key="2">
    <source>
        <dbReference type="EMBL" id="PNF31263.1"/>
    </source>
</evidence>
<name>A0A2J7QRR8_9NEOP</name>
<sequence length="1027" mass="113217">MAHQITEPDKEMWNNVERRWNVTEENGLGNGTKVMLGWFQCRDMQKVTVGRSCENFTAKECSHKMSDLCPLCLSKGRKSELKYFQMNLTEVARMCAEATCTYPFALAYTDTLIKRNFMDMDLDDGIKLDVESLEEQEPGVPFHSLPEVNEIETEPVKDANLPSTIQSVSTKGNENISDFIDPLDSYDFYNENMKDWDSFIPDLESLFRSLEEDTVIVNGENVLSIDSDVTKLNNGLSADSDMKKLNSALSVGDDLKKLNSGLTVDSFVPQAEGTVGNDVISEVQLKELFADIGEDKDNLVMTESCQSGSTDICTKWSEASSYLEDTVDRHITNGNYSQELALTLLCGESEHSGSTAAGHPTLNRSTSPATRTMQDLNISQHSVASETVVTDDSVVHAGQGTVSGEIPSQPFTKRKVRADETSNLKTAILTSQEESCGQLSHTEILHSMTNDNRTETENRTALMTSEVCTPGVTPYTVREVQDHSYSKVKDEHFISTSQEESFKLPSHDETSHSFSTVDDTVSGRSMGDIAVEVSIPGLTASAVREGLAPSAFSMKDQNVTDQLNVGTDCPVITEHSFPVTAGIHDVSQLLSETDIGDLTVDILNLALNDIPVGQNVTVMSCDMESMVSGTETKEASFKALETSHPYMTENMLRVKNDNTSTSQLHSINEGIQGTDQAVMLGMLIKKNKLSAEENTCTVTNCIPNVPVNINSSNVHLMHCTKTTDSDVNPLQKPTHTTKGRQTAIARRNSVGMDCPQLSAVGSDVEQVETRSRTDLQKNELCSWSRARKKMKNDLKIDDLKYSSVTNGKNQVDVTNSERLSGPEITIASAANSKKPLSSVSLAAATQKRSKDDITISQADQNKSTEIPALPPGSYSQQNSSKLCDTQKNKLIRKETVIDKTSSSLKSHISFAHIKREKFAGFTFEKPLMPQENRGRYSKKDNRSKTKGFSKGMKKHRRNNKALPSLTNHAYPDPSTPNTSNTDSSNKLSMLEAQCSIEGNQVENTNELHCTNTESDIEISRWIQELLM</sequence>
<reference evidence="2 3" key="1">
    <citation type="submission" date="2017-12" db="EMBL/GenBank/DDBJ databases">
        <title>Hemimetabolous genomes reveal molecular basis of termite eusociality.</title>
        <authorList>
            <person name="Harrison M.C."/>
            <person name="Jongepier E."/>
            <person name="Robertson H.M."/>
            <person name="Arning N."/>
            <person name="Bitard-Feildel T."/>
            <person name="Chao H."/>
            <person name="Childers C.P."/>
            <person name="Dinh H."/>
            <person name="Doddapaneni H."/>
            <person name="Dugan S."/>
            <person name="Gowin J."/>
            <person name="Greiner C."/>
            <person name="Han Y."/>
            <person name="Hu H."/>
            <person name="Hughes D.S.T."/>
            <person name="Huylmans A.-K."/>
            <person name="Kemena C."/>
            <person name="Kremer L.P.M."/>
            <person name="Lee S.L."/>
            <person name="Lopez-Ezquerra A."/>
            <person name="Mallet L."/>
            <person name="Monroy-Kuhn J.M."/>
            <person name="Moser A."/>
            <person name="Murali S.C."/>
            <person name="Muzny D.M."/>
            <person name="Otani S."/>
            <person name="Piulachs M.-D."/>
            <person name="Poelchau M."/>
            <person name="Qu J."/>
            <person name="Schaub F."/>
            <person name="Wada-Katsumata A."/>
            <person name="Worley K.C."/>
            <person name="Xie Q."/>
            <person name="Ylla G."/>
            <person name="Poulsen M."/>
            <person name="Gibbs R.A."/>
            <person name="Schal C."/>
            <person name="Richards S."/>
            <person name="Belles X."/>
            <person name="Korb J."/>
            <person name="Bornberg-Bauer E."/>
        </authorList>
    </citation>
    <scope>NUCLEOTIDE SEQUENCE [LARGE SCALE GENOMIC DNA]</scope>
    <source>
        <tissue evidence="2">Whole body</tissue>
    </source>
</reference>
<dbReference type="InParanoid" id="A0A2J7QRR8"/>
<feature type="compositionally biased region" description="Basic and acidic residues" evidence="1">
    <location>
        <begin position="932"/>
        <end position="943"/>
    </location>
</feature>
<feature type="compositionally biased region" description="Basic and acidic residues" evidence="1">
    <location>
        <begin position="500"/>
        <end position="511"/>
    </location>
</feature>
<feature type="compositionally biased region" description="Polar residues" evidence="1">
    <location>
        <begin position="854"/>
        <end position="864"/>
    </location>
</feature>
<feature type="compositionally biased region" description="Low complexity" evidence="1">
    <location>
        <begin position="971"/>
        <end position="984"/>
    </location>
</feature>
<feature type="compositionally biased region" description="Basic residues" evidence="1">
    <location>
        <begin position="944"/>
        <end position="959"/>
    </location>
</feature>
<keyword evidence="3" id="KW-1185">Reference proteome</keyword>
<dbReference type="EMBL" id="NEVH01011887">
    <property type="protein sequence ID" value="PNF31263.1"/>
    <property type="molecule type" value="Genomic_DNA"/>
</dbReference>
<evidence type="ECO:0000313" key="3">
    <source>
        <dbReference type="Proteomes" id="UP000235965"/>
    </source>
</evidence>
<proteinExistence type="predicted"/>
<comment type="caution">
    <text evidence="2">The sequence shown here is derived from an EMBL/GenBank/DDBJ whole genome shotgun (WGS) entry which is preliminary data.</text>
</comment>
<feature type="region of interest" description="Disordered" evidence="1">
    <location>
        <begin position="847"/>
        <end position="881"/>
    </location>
</feature>
<accession>A0A2J7QRR8</accession>